<accession>A0A835YPM2</accession>
<comment type="caution">
    <text evidence="2">The sequence shown here is derived from an EMBL/GenBank/DDBJ whole genome shotgun (WGS) entry which is preliminary data.</text>
</comment>
<proteinExistence type="predicted"/>
<feature type="region of interest" description="Disordered" evidence="1">
    <location>
        <begin position="1"/>
        <end position="21"/>
    </location>
</feature>
<gene>
    <name evidence="2" type="ORF">HYH03_000051</name>
</gene>
<dbReference type="InterPro" id="IPR018971">
    <property type="entry name" value="DUF1997"/>
</dbReference>
<dbReference type="Pfam" id="PF09366">
    <property type="entry name" value="DUF1997"/>
    <property type="match status" value="1"/>
</dbReference>
<dbReference type="OrthoDB" id="426136at2759"/>
<name>A0A835YPM2_9CHLO</name>
<dbReference type="AlphaFoldDB" id="A0A835YPM2"/>
<keyword evidence="3" id="KW-1185">Reference proteome</keyword>
<dbReference type="EMBL" id="JAEHOE010000001">
    <property type="protein sequence ID" value="KAG2501544.1"/>
    <property type="molecule type" value="Genomic_DNA"/>
</dbReference>
<dbReference type="Proteomes" id="UP000612055">
    <property type="component" value="Unassembled WGS sequence"/>
</dbReference>
<sequence>MSLLHQRPIQPQAARGARRSRVPVTTITCAQAQAGLANSTQVASPISRRAIRPEDLVDPAQIGATGTNSMRFPIPPNYVPLQSYMTLPVEQYFVLDPKQIQHISGNRFLLTVPRINIFNQWLEAFVEVSVVTELGSEGLPPRVVLQAENCRLSGSEALEALKLDQRFAVHFGTEITWSPIIDTTGLPGQTGEIRATSAIDVWSEVIPPFHLLPRDVLVGTCNGILNGLMGSLLPLFIRMLANDYQKWAQDPAYRESRALRSQPPAK</sequence>
<reference evidence="2" key="1">
    <citation type="journal article" date="2020" name="bioRxiv">
        <title>Comparative genomics of Chlamydomonas.</title>
        <authorList>
            <person name="Craig R.J."/>
            <person name="Hasan A.R."/>
            <person name="Ness R.W."/>
            <person name="Keightley P.D."/>
        </authorList>
    </citation>
    <scope>NUCLEOTIDE SEQUENCE</scope>
    <source>
        <strain evidence="2">CCAP 11/70</strain>
    </source>
</reference>
<protein>
    <submittedName>
        <fullName evidence="2">Uncharacterized protein</fullName>
    </submittedName>
</protein>
<dbReference type="PANTHER" id="PTHR34131:SF3">
    <property type="entry name" value="(RAP ANNOTATION RELEASE2) GALACTOSE-BINDING LIKE DOMAIN CONTAINING PROTEIN"/>
    <property type="match status" value="1"/>
</dbReference>
<organism evidence="2 3">
    <name type="scientific">Edaphochlamys debaryana</name>
    <dbReference type="NCBI Taxonomy" id="47281"/>
    <lineage>
        <taxon>Eukaryota</taxon>
        <taxon>Viridiplantae</taxon>
        <taxon>Chlorophyta</taxon>
        <taxon>core chlorophytes</taxon>
        <taxon>Chlorophyceae</taxon>
        <taxon>CS clade</taxon>
        <taxon>Chlamydomonadales</taxon>
        <taxon>Chlamydomonadales incertae sedis</taxon>
        <taxon>Edaphochlamys</taxon>
    </lineage>
</organism>
<dbReference type="PANTHER" id="PTHR34131">
    <property type="entry name" value="(RAP ANNOTATION RELEASE2) GALACTOSE-BINDING LIKE DOMAIN CONTAINING PROTEIN"/>
    <property type="match status" value="1"/>
</dbReference>
<evidence type="ECO:0000313" key="3">
    <source>
        <dbReference type="Proteomes" id="UP000612055"/>
    </source>
</evidence>
<evidence type="ECO:0000256" key="1">
    <source>
        <dbReference type="SAM" id="MobiDB-lite"/>
    </source>
</evidence>
<evidence type="ECO:0000313" key="2">
    <source>
        <dbReference type="EMBL" id="KAG2501544.1"/>
    </source>
</evidence>